<feature type="compositionally biased region" description="Low complexity" evidence="8">
    <location>
        <begin position="417"/>
        <end position="431"/>
    </location>
</feature>
<dbReference type="Pfam" id="PF09302">
    <property type="entry name" value="XLF"/>
    <property type="match status" value="1"/>
</dbReference>
<feature type="compositionally biased region" description="Basic and acidic residues" evidence="8">
    <location>
        <begin position="506"/>
        <end position="525"/>
    </location>
</feature>
<evidence type="ECO:0000256" key="2">
    <source>
        <dbReference type="ARBA" id="ARBA00022763"/>
    </source>
</evidence>
<dbReference type="GO" id="GO:0032807">
    <property type="term" value="C:DNA ligase IV complex"/>
    <property type="evidence" value="ECO:0007669"/>
    <property type="project" value="TreeGrafter"/>
</dbReference>
<feature type="domain" description="XLF-like coiled-coil region" evidence="10">
    <location>
        <begin position="92"/>
        <end position="144"/>
    </location>
</feature>
<dbReference type="GO" id="GO:0045027">
    <property type="term" value="F:DNA end binding"/>
    <property type="evidence" value="ECO:0007669"/>
    <property type="project" value="TreeGrafter"/>
</dbReference>
<keyword evidence="12" id="KW-1185">Reference proteome</keyword>
<comment type="subcellular location">
    <subcellularLocation>
        <location evidence="1">Nucleus</location>
    </subcellularLocation>
</comment>
<feature type="region of interest" description="Disordered" evidence="8">
    <location>
        <begin position="252"/>
        <end position="535"/>
    </location>
</feature>
<dbReference type="AlphaFoldDB" id="A0A9P3B3E2"/>
<dbReference type="EMBL" id="BHVY01000001">
    <property type="protein sequence ID" value="GIJ82820.1"/>
    <property type="molecule type" value="Genomic_DNA"/>
</dbReference>
<feature type="compositionally biased region" description="Basic and acidic residues" evidence="8">
    <location>
        <begin position="276"/>
        <end position="291"/>
    </location>
</feature>
<feature type="compositionally biased region" description="Low complexity" evidence="8">
    <location>
        <begin position="295"/>
        <end position="304"/>
    </location>
</feature>
<reference evidence="11 12" key="1">
    <citation type="submission" date="2018-10" db="EMBL/GenBank/DDBJ databases">
        <title>Pan-genome distribution and transcriptional activeness of fungal secondary metabolism genes in Aspergillus section Fumigati.</title>
        <authorList>
            <person name="Takahashi H."/>
            <person name="Umemura M."/>
            <person name="Ninomiya A."/>
            <person name="Kusuya Y."/>
            <person name="Urayama S."/>
            <person name="Shimizu M."/>
            <person name="Watanabe A."/>
            <person name="Kamei K."/>
            <person name="Yaguchi T."/>
            <person name="Hagiwara D."/>
        </authorList>
    </citation>
    <scope>NUCLEOTIDE SEQUENCE [LARGE SCALE GENOMIC DNA]</scope>
    <source>
        <strain evidence="11 12">IFM 55266</strain>
    </source>
</reference>
<sequence length="535" mass="58472">MTDLSNIWTEHMSRRDILNRADEDATTIDPSENPDQLEVLLGKIGEALSGEPGCTASLENGLQEDSMKLTVSTKLPAPLRPLIWIIYLSKEPQYSTSQHLILPLLRAEAGWESRQRTLLDHLSKKDWVLGKLFDKIEGMGIDLSTIFPGISGLRKAHGDTLLSQAANYIKGVAPFDEQEWLDEVAKSSPDSVVAANILAEVSGSADTREVERLGPPPDSWWVKLAAARATSMASPKRGRATKTPEKCLAKTVSEMHTETDNDDLDDLDDDDDEFERQETPPRLKKAKEPERQSPATTATTAGTDGETDHEHEPMKRRSPSPEKPPAKKSKGLGIIGGKKQLKQKPPTPSPPSPQRYLASPTSKIQEDEDTDSGTDHDARDSPFPSRAPTTPKPSASTTTAPKPRGLGVIGGKKKEPSQQQISQPSLSPESQGAITSEPKLKRVGKLGMIGGKARKTSEVPQSASSLTRAETRTPPPPAKSESDEASQRGAVKRSPSPVKPPPQETEQERADRKREELKRELEAKSKAPAKKKRRF</sequence>
<gene>
    <name evidence="11" type="ORF">Asppvi_001335</name>
</gene>
<evidence type="ECO:0000256" key="3">
    <source>
        <dbReference type="ARBA" id="ARBA00023125"/>
    </source>
</evidence>
<dbReference type="PANTHER" id="PTHR32235">
    <property type="entry name" value="NON-HOMOLOGOUS END-JOINING FACTOR 1"/>
    <property type="match status" value="1"/>
</dbReference>
<evidence type="ECO:0000259" key="10">
    <source>
        <dbReference type="Pfam" id="PF21928"/>
    </source>
</evidence>
<accession>A0A9P3B3E2</accession>
<keyword evidence="3" id="KW-0238">DNA-binding</keyword>
<dbReference type="Gene3D" id="2.170.210.10">
    <property type="entry name" value="DNA double-strand break repair and VJ recombination XRCC4, N-terminal"/>
    <property type="match status" value="1"/>
</dbReference>
<evidence type="ECO:0000256" key="6">
    <source>
        <dbReference type="ARBA" id="ARBA00025747"/>
    </source>
</evidence>
<dbReference type="RefSeq" id="XP_043153567.1">
    <property type="nucleotide sequence ID" value="XM_043297632.1"/>
</dbReference>
<dbReference type="InterPro" id="IPR053829">
    <property type="entry name" value="XLF-like_CC"/>
</dbReference>
<dbReference type="PANTHER" id="PTHR32235:SF1">
    <property type="entry name" value="NON-HOMOLOGOUS END-JOINING FACTOR 1"/>
    <property type="match status" value="1"/>
</dbReference>
<dbReference type="Proteomes" id="UP001043456">
    <property type="component" value="Unassembled WGS sequence"/>
</dbReference>
<feature type="compositionally biased region" description="Acidic residues" evidence="8">
    <location>
        <begin position="260"/>
        <end position="275"/>
    </location>
</feature>
<dbReference type="InterPro" id="IPR015381">
    <property type="entry name" value="XLF-like_N"/>
</dbReference>
<keyword evidence="5" id="KW-0539">Nucleus</keyword>
<evidence type="ECO:0000256" key="7">
    <source>
        <dbReference type="ARBA" id="ARBA00044529"/>
    </source>
</evidence>
<dbReference type="GO" id="GO:0006303">
    <property type="term" value="P:double-strand break repair via nonhomologous end joining"/>
    <property type="evidence" value="ECO:0007669"/>
    <property type="project" value="TreeGrafter"/>
</dbReference>
<proteinExistence type="inferred from homology"/>
<dbReference type="InterPro" id="IPR038051">
    <property type="entry name" value="XRCC4-like_N_sf"/>
</dbReference>
<evidence type="ECO:0000256" key="8">
    <source>
        <dbReference type="SAM" id="MobiDB-lite"/>
    </source>
</evidence>
<dbReference type="GeneID" id="66999948"/>
<feature type="compositionally biased region" description="Basic and acidic residues" evidence="8">
    <location>
        <begin position="306"/>
        <end position="315"/>
    </location>
</feature>
<keyword evidence="4" id="KW-0234">DNA repair</keyword>
<name>A0A9P3B3E2_9EURO</name>
<comment type="caution">
    <text evidence="11">The sequence shown here is derived from an EMBL/GenBank/DDBJ whole genome shotgun (WGS) entry which is preliminary data.</text>
</comment>
<evidence type="ECO:0000256" key="4">
    <source>
        <dbReference type="ARBA" id="ARBA00023204"/>
    </source>
</evidence>
<dbReference type="InterPro" id="IPR052287">
    <property type="entry name" value="NHEJ_factor"/>
</dbReference>
<organism evidence="11 12">
    <name type="scientific">Aspergillus pseudoviridinutans</name>
    <dbReference type="NCBI Taxonomy" id="1517512"/>
    <lineage>
        <taxon>Eukaryota</taxon>
        <taxon>Fungi</taxon>
        <taxon>Dikarya</taxon>
        <taxon>Ascomycota</taxon>
        <taxon>Pezizomycotina</taxon>
        <taxon>Eurotiomycetes</taxon>
        <taxon>Eurotiomycetidae</taxon>
        <taxon>Eurotiales</taxon>
        <taxon>Aspergillaceae</taxon>
        <taxon>Aspergillus</taxon>
        <taxon>Aspergillus subgen. Fumigati</taxon>
    </lineage>
</organism>
<feature type="compositionally biased region" description="Low complexity" evidence="8">
    <location>
        <begin position="384"/>
        <end position="404"/>
    </location>
</feature>
<evidence type="ECO:0000259" key="9">
    <source>
        <dbReference type="Pfam" id="PF09302"/>
    </source>
</evidence>
<keyword evidence="2" id="KW-0227">DNA damage</keyword>
<feature type="domain" description="XLF-like N-terminal" evidence="9">
    <location>
        <begin position="1"/>
        <end position="90"/>
    </location>
</feature>
<dbReference type="OrthoDB" id="2155935at2759"/>
<protein>
    <recommendedName>
        <fullName evidence="7">Non-homologous end-joining factor 1</fullName>
    </recommendedName>
</protein>
<evidence type="ECO:0000313" key="12">
    <source>
        <dbReference type="Proteomes" id="UP001043456"/>
    </source>
</evidence>
<evidence type="ECO:0000256" key="5">
    <source>
        <dbReference type="ARBA" id="ARBA00023242"/>
    </source>
</evidence>
<feature type="compositionally biased region" description="Polar residues" evidence="8">
    <location>
        <begin position="458"/>
        <end position="468"/>
    </location>
</feature>
<comment type="similarity">
    <text evidence="6">Belongs to the XRCC4-XLF family. XLF subfamily.</text>
</comment>
<dbReference type="CDD" id="cd22285">
    <property type="entry name" value="HD_XLF_N"/>
    <property type="match status" value="1"/>
</dbReference>
<evidence type="ECO:0000313" key="11">
    <source>
        <dbReference type="EMBL" id="GIJ82820.1"/>
    </source>
</evidence>
<evidence type="ECO:0000256" key="1">
    <source>
        <dbReference type="ARBA" id="ARBA00004123"/>
    </source>
</evidence>
<dbReference type="Pfam" id="PF21928">
    <property type="entry name" value="XLF_CC"/>
    <property type="match status" value="1"/>
</dbReference>